<dbReference type="PANTHER" id="PTHR46797:SF1">
    <property type="entry name" value="METHYLPHOSPHONATE SYNTHASE"/>
    <property type="match status" value="1"/>
</dbReference>
<dbReference type="Gene3D" id="1.10.260.40">
    <property type="entry name" value="lambda repressor-like DNA-binding domains"/>
    <property type="match status" value="1"/>
</dbReference>
<keyword evidence="1" id="KW-0238">DNA-binding</keyword>
<evidence type="ECO:0000313" key="3">
    <source>
        <dbReference type="EMBL" id="ATG55660.1"/>
    </source>
</evidence>
<dbReference type="KEGG" id="bgg:CFK41_13410"/>
<sequence length="112" mass="11765">MTTLEPLLRELLGQALRSRRREHGRTLADVAAQAGVSMQHLSDVERGRKDASSEMLAAICGALGLSVAQLMAAAAQLPARPVLLDLTRTPEIGSRTVRQAGALHGGVMLSAA</sequence>
<dbReference type="OrthoDB" id="3188736at2"/>
<evidence type="ECO:0000313" key="4">
    <source>
        <dbReference type="Proteomes" id="UP000217889"/>
    </source>
</evidence>
<dbReference type="GO" id="GO:0003700">
    <property type="term" value="F:DNA-binding transcription factor activity"/>
    <property type="evidence" value="ECO:0007669"/>
    <property type="project" value="TreeGrafter"/>
</dbReference>
<dbReference type="InterPro" id="IPR010982">
    <property type="entry name" value="Lambda_DNA-bd_dom_sf"/>
</dbReference>
<proteinExistence type="predicted"/>
<evidence type="ECO:0000256" key="1">
    <source>
        <dbReference type="ARBA" id="ARBA00023125"/>
    </source>
</evidence>
<keyword evidence="4" id="KW-1185">Reference proteome</keyword>
<dbReference type="EMBL" id="CP023564">
    <property type="protein sequence ID" value="ATG55660.1"/>
    <property type="molecule type" value="Genomic_DNA"/>
</dbReference>
<dbReference type="SMART" id="SM00530">
    <property type="entry name" value="HTH_XRE"/>
    <property type="match status" value="1"/>
</dbReference>
<dbReference type="Pfam" id="PF13560">
    <property type="entry name" value="HTH_31"/>
    <property type="match status" value="1"/>
</dbReference>
<dbReference type="RefSeq" id="WP_096800120.1">
    <property type="nucleotide sequence ID" value="NZ_CP023564.1"/>
</dbReference>
<dbReference type="AlphaFoldDB" id="A0A291GZP4"/>
<reference evidence="3 4" key="1">
    <citation type="journal article" date="2014" name="Int. J. Syst. Evol. Microbiol.">
        <title>Brachybacterium ginsengisoli sp. nov., isolated from soil of a ginseng field.</title>
        <authorList>
            <person name="Hoang V.A."/>
            <person name="Kim Y.J."/>
            <person name="Nguyen N.L."/>
            <person name="Yang D.C."/>
        </authorList>
    </citation>
    <scope>NUCLEOTIDE SEQUENCE [LARGE SCALE GENOMIC DNA]</scope>
    <source>
        <strain evidence="3 4">DCY80</strain>
    </source>
</reference>
<accession>A0A291GZP4</accession>
<dbReference type="Proteomes" id="UP000217889">
    <property type="component" value="Chromosome"/>
</dbReference>
<dbReference type="GO" id="GO:0005829">
    <property type="term" value="C:cytosol"/>
    <property type="evidence" value="ECO:0007669"/>
    <property type="project" value="TreeGrafter"/>
</dbReference>
<evidence type="ECO:0000259" key="2">
    <source>
        <dbReference type="PROSITE" id="PS50943"/>
    </source>
</evidence>
<organism evidence="3 4">
    <name type="scientific">Brachybacterium ginsengisoli</name>
    <dbReference type="NCBI Taxonomy" id="1331682"/>
    <lineage>
        <taxon>Bacteria</taxon>
        <taxon>Bacillati</taxon>
        <taxon>Actinomycetota</taxon>
        <taxon>Actinomycetes</taxon>
        <taxon>Micrococcales</taxon>
        <taxon>Dermabacteraceae</taxon>
        <taxon>Brachybacterium</taxon>
    </lineage>
</organism>
<dbReference type="GO" id="GO:0003677">
    <property type="term" value="F:DNA binding"/>
    <property type="evidence" value="ECO:0007669"/>
    <property type="project" value="UniProtKB-KW"/>
</dbReference>
<feature type="domain" description="HTH cro/C1-type" evidence="2">
    <location>
        <begin position="16"/>
        <end position="70"/>
    </location>
</feature>
<name>A0A291GZP4_9MICO</name>
<protein>
    <submittedName>
        <fullName evidence="3">Transcriptional regulator</fullName>
    </submittedName>
</protein>
<dbReference type="PROSITE" id="PS50943">
    <property type="entry name" value="HTH_CROC1"/>
    <property type="match status" value="1"/>
</dbReference>
<dbReference type="CDD" id="cd00093">
    <property type="entry name" value="HTH_XRE"/>
    <property type="match status" value="1"/>
</dbReference>
<dbReference type="InterPro" id="IPR050807">
    <property type="entry name" value="TransReg_Diox_bact_type"/>
</dbReference>
<gene>
    <name evidence="3" type="ORF">CFK41_13410</name>
</gene>
<dbReference type="PANTHER" id="PTHR46797">
    <property type="entry name" value="HTH-TYPE TRANSCRIPTIONAL REGULATOR"/>
    <property type="match status" value="1"/>
</dbReference>
<dbReference type="InterPro" id="IPR001387">
    <property type="entry name" value="Cro/C1-type_HTH"/>
</dbReference>
<dbReference type="SUPFAM" id="SSF47413">
    <property type="entry name" value="lambda repressor-like DNA-binding domains"/>
    <property type="match status" value="1"/>
</dbReference>